<dbReference type="HOGENOM" id="CLU_2750487_0_0_6"/>
<dbReference type="EMBL" id="CP000822">
    <property type="protein sequence ID" value="ABV15023.1"/>
    <property type="molecule type" value="Genomic_DNA"/>
</dbReference>
<keyword evidence="3" id="KW-1185">Reference proteome</keyword>
<gene>
    <name evidence="2" type="ordered locus">CKO_03951</name>
</gene>
<accession>A8ANF9</accession>
<feature type="transmembrane region" description="Helical" evidence="1">
    <location>
        <begin position="37"/>
        <end position="54"/>
    </location>
</feature>
<dbReference type="KEGG" id="cko:CKO_03951"/>
<proteinExistence type="predicted"/>
<dbReference type="AlphaFoldDB" id="A8ANF9"/>
<feature type="transmembrane region" description="Helical" evidence="1">
    <location>
        <begin position="7"/>
        <end position="25"/>
    </location>
</feature>
<sequence length="70" mass="8264">MMKEKIIALSASLICIVFFLFLSLIIKEPWIKDGLYFLTPIMVLMIPIICVLILKNYMKLKKRESNNFIR</sequence>
<evidence type="ECO:0000313" key="3">
    <source>
        <dbReference type="Proteomes" id="UP000008148"/>
    </source>
</evidence>
<organism evidence="2 3">
    <name type="scientific">Citrobacter koseri (strain ATCC BAA-895 / CDC 4225-83 / SGSC4696)</name>
    <dbReference type="NCBI Taxonomy" id="290338"/>
    <lineage>
        <taxon>Bacteria</taxon>
        <taxon>Pseudomonadati</taxon>
        <taxon>Pseudomonadota</taxon>
        <taxon>Gammaproteobacteria</taxon>
        <taxon>Enterobacterales</taxon>
        <taxon>Enterobacteriaceae</taxon>
        <taxon>Citrobacter</taxon>
    </lineage>
</organism>
<evidence type="ECO:0000256" key="1">
    <source>
        <dbReference type="SAM" id="Phobius"/>
    </source>
</evidence>
<reference evidence="2 3" key="1">
    <citation type="submission" date="2007-08" db="EMBL/GenBank/DDBJ databases">
        <authorList>
            <consortium name="The Citrobacter koseri Genome Sequencing Project"/>
            <person name="McClelland M."/>
            <person name="Sanderson E.K."/>
            <person name="Porwollik S."/>
            <person name="Spieth J."/>
            <person name="Clifton W.S."/>
            <person name="Latreille P."/>
            <person name="Courtney L."/>
            <person name="Wang C."/>
            <person name="Pepin K."/>
            <person name="Bhonagiri V."/>
            <person name="Nash W."/>
            <person name="Johnson M."/>
            <person name="Thiruvilangam P."/>
            <person name="Wilson R."/>
        </authorList>
    </citation>
    <scope>NUCLEOTIDE SEQUENCE [LARGE SCALE GENOMIC DNA]</scope>
    <source>
        <strain evidence="3">ATCC BAA-895 / CDC 4225-83 / SGSC4696</strain>
    </source>
</reference>
<name>A8ANF9_CITK8</name>
<keyword evidence="1" id="KW-1133">Transmembrane helix</keyword>
<keyword evidence="1" id="KW-0812">Transmembrane</keyword>
<protein>
    <submittedName>
        <fullName evidence="2">Uncharacterized protein</fullName>
    </submittedName>
</protein>
<dbReference type="Proteomes" id="UP000008148">
    <property type="component" value="Chromosome"/>
</dbReference>
<evidence type="ECO:0000313" key="2">
    <source>
        <dbReference type="EMBL" id="ABV15023.1"/>
    </source>
</evidence>
<keyword evidence="1" id="KW-0472">Membrane</keyword>